<evidence type="ECO:0000256" key="9">
    <source>
        <dbReference type="ARBA" id="ARBA00022777"/>
    </source>
</evidence>
<evidence type="ECO:0000256" key="5">
    <source>
        <dbReference type="ARBA" id="ARBA00022475"/>
    </source>
</evidence>
<keyword evidence="19" id="KW-1185">Reference proteome</keyword>
<evidence type="ECO:0000256" key="14">
    <source>
        <dbReference type="SAM" id="Coils"/>
    </source>
</evidence>
<accession>A0ABV1EL08</accession>
<dbReference type="GO" id="GO:0005524">
    <property type="term" value="F:ATP binding"/>
    <property type="evidence" value="ECO:0007669"/>
    <property type="project" value="UniProtKB-KW"/>
</dbReference>
<evidence type="ECO:0000256" key="8">
    <source>
        <dbReference type="ARBA" id="ARBA00022692"/>
    </source>
</evidence>
<dbReference type="SUPFAM" id="SSF52172">
    <property type="entry name" value="CheY-like"/>
    <property type="match status" value="1"/>
</dbReference>
<dbReference type="EC" id="2.7.13.3" evidence="3"/>
<proteinExistence type="predicted"/>
<evidence type="ECO:0000313" key="18">
    <source>
        <dbReference type="EMBL" id="MEQ2455276.1"/>
    </source>
</evidence>
<gene>
    <name evidence="18" type="ORF">WMO45_01980</name>
</gene>
<comment type="caution">
    <text evidence="18">The sequence shown here is derived from an EMBL/GenBank/DDBJ whole genome shotgun (WGS) entry which is preliminary data.</text>
</comment>
<keyword evidence="5" id="KW-1003">Cell membrane</keyword>
<dbReference type="Gene3D" id="1.10.287.130">
    <property type="match status" value="1"/>
</dbReference>
<dbReference type="InterPro" id="IPR029151">
    <property type="entry name" value="Sensor-like_sf"/>
</dbReference>
<dbReference type="SMART" id="SM00448">
    <property type="entry name" value="REC"/>
    <property type="match status" value="1"/>
</dbReference>
<keyword evidence="18" id="KW-0067">ATP-binding</keyword>
<dbReference type="InterPro" id="IPR004358">
    <property type="entry name" value="Sig_transdc_His_kin-like_C"/>
</dbReference>
<dbReference type="SMART" id="SM00388">
    <property type="entry name" value="HisKA"/>
    <property type="match status" value="1"/>
</dbReference>
<evidence type="ECO:0000256" key="4">
    <source>
        <dbReference type="ARBA" id="ARBA00018672"/>
    </source>
</evidence>
<evidence type="ECO:0000256" key="6">
    <source>
        <dbReference type="ARBA" id="ARBA00022553"/>
    </source>
</evidence>
<dbReference type="InterPro" id="IPR001789">
    <property type="entry name" value="Sig_transdc_resp-reg_receiver"/>
</dbReference>
<evidence type="ECO:0000256" key="10">
    <source>
        <dbReference type="ARBA" id="ARBA00022989"/>
    </source>
</evidence>
<dbReference type="InterPro" id="IPR036890">
    <property type="entry name" value="HATPase_C_sf"/>
</dbReference>
<dbReference type="InterPro" id="IPR003594">
    <property type="entry name" value="HATPase_dom"/>
</dbReference>
<keyword evidence="7" id="KW-0808">Transferase</keyword>
<dbReference type="PANTHER" id="PTHR43047">
    <property type="entry name" value="TWO-COMPONENT HISTIDINE PROTEIN KINASE"/>
    <property type="match status" value="1"/>
</dbReference>
<dbReference type="PANTHER" id="PTHR43047:SF72">
    <property type="entry name" value="OSMOSENSING HISTIDINE PROTEIN KINASE SLN1"/>
    <property type="match status" value="1"/>
</dbReference>
<dbReference type="SUPFAM" id="SSF55874">
    <property type="entry name" value="ATPase domain of HSP90 chaperone/DNA topoisomerase II/histidine kinase"/>
    <property type="match status" value="1"/>
</dbReference>
<sequence length="840" mass="95289">MSGKRRVWKKVVGGLRFYLLMLLVFLTLSILSLHILQEELLENAQQTGSALARSYTLEEERSATTYESLIKVAAQYLDRQFRQGATDEELHEWMQVFFETIQNVTGSDSVDPYAVIDGEIVAANDWEGDETYNFSETGWYQQALEADGEVIYTDAYTDVITGRNIITIAVKSGTGENVIAFDIFPERFRISSNTIELPEGSSYFLCDRSGTLLYAQTEMQSDPDEMQDYVSGIVEQMRRGELARADSYVLDLEGRQRGVYYSVAENGWISIITIPFRTILGGLLRLTITFSVVFLILILFTVFMGVRDYLLRRRVERTNETVRVLGNSYYAIYRINFTSGAYEIIKGSEYIRKRLKNRGEYPQFLSVLSEVIEPVAVQEFLRCFSLENVRALVKQRVRDFGGDFRRSFHGEYRWVNVRLLFDESLSKGEVVLCFREIEAEKQAQLKQMHLLEDALDTAKRNEESQNQFFSAMSHDMRTPLNAIIGLSELAAKQTNDPEKIEAYLQKINRSSKQLLGLINDILEFSRLKRGKLDLNEQEFDLEACLNECVDLFREQIETEGKHLQVSVTLEDGTVMGDSFRITQILNNLLSNAVKFTQPGDRIMVQLRQVEGQEYAKYQFIVSDTGAGMSRTFLAHVFEPYERETRFGARNVAGTGLGMAIVKNLVSQMNGQIAVESELGKGSTFTVTLPLERIQPSKPTDNTQAEEQIRLEGRHILLAEDNEVNMEIATELLSMHGAEVTQAWNGREAVERFEASSPGFFDAILMDMQMPEMNGCDAARAIRAMKRTDAADIPILAVTANAFAEDIAATTEAGMDAHISKPIDVLVLCQTLTELLRRRER</sequence>
<evidence type="ECO:0000256" key="11">
    <source>
        <dbReference type="ARBA" id="ARBA00023012"/>
    </source>
</evidence>
<dbReference type="PRINTS" id="PR00344">
    <property type="entry name" value="BCTRLSENSOR"/>
</dbReference>
<keyword evidence="6 13" id="KW-0597">Phosphoprotein</keyword>
<feature type="modified residue" description="4-aspartylphosphate" evidence="13">
    <location>
        <position position="766"/>
    </location>
</feature>
<feature type="domain" description="Response regulatory" evidence="17">
    <location>
        <begin position="714"/>
        <end position="835"/>
    </location>
</feature>
<feature type="domain" description="Histidine kinase" evidence="16">
    <location>
        <begin position="471"/>
        <end position="692"/>
    </location>
</feature>
<dbReference type="SUPFAM" id="SSF103190">
    <property type="entry name" value="Sensory domain-like"/>
    <property type="match status" value="1"/>
</dbReference>
<evidence type="ECO:0000259" key="16">
    <source>
        <dbReference type="PROSITE" id="PS50109"/>
    </source>
</evidence>
<keyword evidence="9" id="KW-0418">Kinase</keyword>
<keyword evidence="11" id="KW-0902">Two-component regulatory system</keyword>
<keyword evidence="14" id="KW-0175">Coiled coil</keyword>
<dbReference type="CDD" id="cd00082">
    <property type="entry name" value="HisKA"/>
    <property type="match status" value="1"/>
</dbReference>
<keyword evidence="10 15" id="KW-1133">Transmembrane helix</keyword>
<comment type="function">
    <text evidence="12">May play the central regulatory role in sporulation. It may be an element of the effector pathway responsible for the activation of sporulation genes in response to nutritional stress. Spo0A may act in concert with spo0H (a sigma factor) to control the expression of some genes that are critical to the sporulation process.</text>
</comment>
<evidence type="ECO:0000256" key="2">
    <source>
        <dbReference type="ARBA" id="ARBA00004651"/>
    </source>
</evidence>
<dbReference type="RefSeq" id="WP_349138974.1">
    <property type="nucleotide sequence ID" value="NZ_JBBMFT010000001.1"/>
</dbReference>
<dbReference type="Gene3D" id="3.30.565.10">
    <property type="entry name" value="Histidine kinase-like ATPase, C-terminal domain"/>
    <property type="match status" value="1"/>
</dbReference>
<evidence type="ECO:0000256" key="7">
    <source>
        <dbReference type="ARBA" id="ARBA00022679"/>
    </source>
</evidence>
<feature type="transmembrane region" description="Helical" evidence="15">
    <location>
        <begin position="283"/>
        <end position="306"/>
    </location>
</feature>
<feature type="coiled-coil region" evidence="14">
    <location>
        <begin position="434"/>
        <end position="461"/>
    </location>
</feature>
<dbReference type="Pfam" id="PF00072">
    <property type="entry name" value="Response_reg"/>
    <property type="match status" value="1"/>
</dbReference>
<comment type="subcellular location">
    <subcellularLocation>
        <location evidence="2">Cell membrane</location>
        <topology evidence="2">Multi-pass membrane protein</topology>
    </subcellularLocation>
</comment>
<dbReference type="InterPro" id="IPR005467">
    <property type="entry name" value="His_kinase_dom"/>
</dbReference>
<comment type="catalytic activity">
    <reaction evidence="1">
        <text>ATP + protein L-histidine = ADP + protein N-phospho-L-histidine.</text>
        <dbReference type="EC" id="2.7.13.3"/>
    </reaction>
</comment>
<dbReference type="SMART" id="SM00387">
    <property type="entry name" value="HATPase_c"/>
    <property type="match status" value="1"/>
</dbReference>
<name>A0ABV1EL08_9FIRM</name>
<evidence type="ECO:0000256" key="3">
    <source>
        <dbReference type="ARBA" id="ARBA00012438"/>
    </source>
</evidence>
<dbReference type="InterPro" id="IPR011006">
    <property type="entry name" value="CheY-like_superfamily"/>
</dbReference>
<protein>
    <recommendedName>
        <fullName evidence="4">Stage 0 sporulation protein A homolog</fullName>
        <ecNumber evidence="3">2.7.13.3</ecNumber>
    </recommendedName>
</protein>
<dbReference type="PROSITE" id="PS50110">
    <property type="entry name" value="RESPONSE_REGULATORY"/>
    <property type="match status" value="1"/>
</dbReference>
<evidence type="ECO:0000313" key="19">
    <source>
        <dbReference type="Proteomes" id="UP001440599"/>
    </source>
</evidence>
<evidence type="ECO:0000259" key="17">
    <source>
        <dbReference type="PROSITE" id="PS50110"/>
    </source>
</evidence>
<dbReference type="Pfam" id="PF02518">
    <property type="entry name" value="HATPase_c"/>
    <property type="match status" value="1"/>
</dbReference>
<evidence type="ECO:0000256" key="13">
    <source>
        <dbReference type="PROSITE-ProRule" id="PRU00169"/>
    </source>
</evidence>
<dbReference type="PROSITE" id="PS50109">
    <property type="entry name" value="HIS_KIN"/>
    <property type="match status" value="1"/>
</dbReference>
<evidence type="ECO:0000256" key="15">
    <source>
        <dbReference type="SAM" id="Phobius"/>
    </source>
</evidence>
<reference evidence="18 19" key="1">
    <citation type="submission" date="2024-03" db="EMBL/GenBank/DDBJ databases">
        <title>Human intestinal bacterial collection.</title>
        <authorList>
            <person name="Pauvert C."/>
            <person name="Hitch T.C.A."/>
            <person name="Clavel T."/>
        </authorList>
    </citation>
    <scope>NUCLEOTIDE SEQUENCE [LARGE SCALE GENOMIC DNA]</scope>
    <source>
        <strain evidence="18 19">CLA-AP-H34</strain>
    </source>
</reference>
<organism evidence="18 19">
    <name type="scientific">Flavonifractor hominis</name>
    <dbReference type="NCBI Taxonomy" id="3133178"/>
    <lineage>
        <taxon>Bacteria</taxon>
        <taxon>Bacillati</taxon>
        <taxon>Bacillota</taxon>
        <taxon>Clostridia</taxon>
        <taxon>Eubacteriales</taxon>
        <taxon>Oscillospiraceae</taxon>
        <taxon>Flavonifractor</taxon>
    </lineage>
</organism>
<evidence type="ECO:0000256" key="1">
    <source>
        <dbReference type="ARBA" id="ARBA00000085"/>
    </source>
</evidence>
<dbReference type="Gene3D" id="3.40.50.2300">
    <property type="match status" value="1"/>
</dbReference>
<dbReference type="Gene3D" id="3.30.450.20">
    <property type="entry name" value="PAS domain"/>
    <property type="match status" value="1"/>
</dbReference>
<dbReference type="SUPFAM" id="SSF47384">
    <property type="entry name" value="Homodimeric domain of signal transducing histidine kinase"/>
    <property type="match status" value="1"/>
</dbReference>
<feature type="transmembrane region" description="Helical" evidence="15">
    <location>
        <begin position="15"/>
        <end position="36"/>
    </location>
</feature>
<keyword evidence="18" id="KW-0547">Nucleotide-binding</keyword>
<dbReference type="Pfam" id="PF00512">
    <property type="entry name" value="HisKA"/>
    <property type="match status" value="1"/>
</dbReference>
<dbReference type="Proteomes" id="UP001440599">
    <property type="component" value="Unassembled WGS sequence"/>
</dbReference>
<evidence type="ECO:0000256" key="12">
    <source>
        <dbReference type="ARBA" id="ARBA00024867"/>
    </source>
</evidence>
<dbReference type="CDD" id="cd17546">
    <property type="entry name" value="REC_hyHK_CKI1_RcsC-like"/>
    <property type="match status" value="1"/>
</dbReference>
<dbReference type="EMBL" id="JBBMFT010000001">
    <property type="protein sequence ID" value="MEQ2455276.1"/>
    <property type="molecule type" value="Genomic_DNA"/>
</dbReference>
<keyword evidence="8 15" id="KW-0812">Transmembrane</keyword>
<keyword evidence="15" id="KW-0472">Membrane</keyword>
<dbReference type="InterPro" id="IPR003661">
    <property type="entry name" value="HisK_dim/P_dom"/>
</dbReference>
<dbReference type="InterPro" id="IPR036097">
    <property type="entry name" value="HisK_dim/P_sf"/>
</dbReference>